<feature type="region of interest" description="Disordered" evidence="1">
    <location>
        <begin position="83"/>
        <end position="108"/>
    </location>
</feature>
<feature type="region of interest" description="Disordered" evidence="1">
    <location>
        <begin position="1"/>
        <end position="25"/>
    </location>
</feature>
<protein>
    <submittedName>
        <fullName evidence="2">Uncharacterized protein</fullName>
    </submittedName>
</protein>
<comment type="caution">
    <text evidence="2">The sequence shown here is derived from an EMBL/GenBank/DDBJ whole genome shotgun (WGS) entry which is preliminary data.</text>
</comment>
<evidence type="ECO:0000313" key="3">
    <source>
        <dbReference type="Proteomes" id="UP000215335"/>
    </source>
</evidence>
<proteinExistence type="predicted"/>
<accession>A0A232FDW2</accession>
<dbReference type="Proteomes" id="UP000215335">
    <property type="component" value="Unassembled WGS sequence"/>
</dbReference>
<reference evidence="2 3" key="1">
    <citation type="journal article" date="2017" name="Curr. Biol.">
        <title>The Evolution of Venom by Co-option of Single-Copy Genes.</title>
        <authorList>
            <person name="Martinson E.O."/>
            <person name="Mrinalini"/>
            <person name="Kelkar Y.D."/>
            <person name="Chang C.H."/>
            <person name="Werren J.H."/>
        </authorList>
    </citation>
    <scope>NUCLEOTIDE SEQUENCE [LARGE SCALE GENOMIC DNA]</scope>
    <source>
        <strain evidence="2 3">Alberta</strain>
        <tissue evidence="2">Whole body</tissue>
    </source>
</reference>
<gene>
    <name evidence="2" type="ORF">TSAR_007557</name>
</gene>
<feature type="compositionally biased region" description="Basic residues" evidence="1">
    <location>
        <begin position="89"/>
        <end position="99"/>
    </location>
</feature>
<name>A0A232FDW2_9HYME</name>
<evidence type="ECO:0000313" key="2">
    <source>
        <dbReference type="EMBL" id="OXU28842.1"/>
    </source>
</evidence>
<keyword evidence="3" id="KW-1185">Reference proteome</keyword>
<sequence>MKVGETIHSDLGPENEEKKGKNKKVRFRLTARDAKEGGRWKRNTEIQEIIYISGNENGTKDRCLRTPQPSIVKSLEEAGISKILEKPRGGKRKCGRGRQFKATGLDRN</sequence>
<evidence type="ECO:0000256" key="1">
    <source>
        <dbReference type="SAM" id="MobiDB-lite"/>
    </source>
</evidence>
<dbReference type="AlphaFoldDB" id="A0A232FDW2"/>
<dbReference type="EMBL" id="NNAY01000369">
    <property type="protein sequence ID" value="OXU28842.1"/>
    <property type="molecule type" value="Genomic_DNA"/>
</dbReference>
<organism evidence="2 3">
    <name type="scientific">Trichomalopsis sarcophagae</name>
    <dbReference type="NCBI Taxonomy" id="543379"/>
    <lineage>
        <taxon>Eukaryota</taxon>
        <taxon>Metazoa</taxon>
        <taxon>Ecdysozoa</taxon>
        <taxon>Arthropoda</taxon>
        <taxon>Hexapoda</taxon>
        <taxon>Insecta</taxon>
        <taxon>Pterygota</taxon>
        <taxon>Neoptera</taxon>
        <taxon>Endopterygota</taxon>
        <taxon>Hymenoptera</taxon>
        <taxon>Apocrita</taxon>
        <taxon>Proctotrupomorpha</taxon>
        <taxon>Chalcidoidea</taxon>
        <taxon>Pteromalidae</taxon>
        <taxon>Pteromalinae</taxon>
        <taxon>Trichomalopsis</taxon>
    </lineage>
</organism>